<keyword evidence="1" id="KW-0472">Membrane</keyword>
<organism evidence="2 3">
    <name type="scientific">Granulicella aggregans</name>
    <dbReference type="NCBI Taxonomy" id="474949"/>
    <lineage>
        <taxon>Bacteria</taxon>
        <taxon>Pseudomonadati</taxon>
        <taxon>Acidobacteriota</taxon>
        <taxon>Terriglobia</taxon>
        <taxon>Terriglobales</taxon>
        <taxon>Acidobacteriaceae</taxon>
        <taxon>Granulicella</taxon>
    </lineage>
</organism>
<evidence type="ECO:0000313" key="3">
    <source>
        <dbReference type="Proteomes" id="UP000540989"/>
    </source>
</evidence>
<evidence type="ECO:0000256" key="1">
    <source>
        <dbReference type="SAM" id="Phobius"/>
    </source>
</evidence>
<evidence type="ECO:0000313" key="2">
    <source>
        <dbReference type="EMBL" id="MBB5056147.1"/>
    </source>
</evidence>
<feature type="transmembrane region" description="Helical" evidence="1">
    <location>
        <begin position="20"/>
        <end position="42"/>
    </location>
</feature>
<dbReference type="EMBL" id="JACHIP010000001">
    <property type="protein sequence ID" value="MBB5056147.1"/>
    <property type="molecule type" value="Genomic_DNA"/>
</dbReference>
<dbReference type="Proteomes" id="UP000540989">
    <property type="component" value="Unassembled WGS sequence"/>
</dbReference>
<comment type="caution">
    <text evidence="2">The sequence shown here is derived from an EMBL/GenBank/DDBJ whole genome shotgun (WGS) entry which is preliminary data.</text>
</comment>
<sequence length="49" mass="5722">MTWHKFFDLGPLSSHPHNLFYAYAAVWILQGGYVAWIAKNWLATSKARR</sequence>
<protein>
    <submittedName>
        <fullName evidence="2">Uncharacterized protein</fullName>
    </submittedName>
</protein>
<keyword evidence="1" id="KW-0812">Transmembrane</keyword>
<gene>
    <name evidence="2" type="ORF">HDF16_000816</name>
</gene>
<proteinExistence type="predicted"/>
<name>A0A7W8E257_9BACT</name>
<reference evidence="2 3" key="1">
    <citation type="submission" date="2020-08" db="EMBL/GenBank/DDBJ databases">
        <title>Genomic Encyclopedia of Type Strains, Phase IV (KMG-V): Genome sequencing to study the core and pangenomes of soil and plant-associated prokaryotes.</title>
        <authorList>
            <person name="Whitman W."/>
        </authorList>
    </citation>
    <scope>NUCLEOTIDE SEQUENCE [LARGE SCALE GENOMIC DNA]</scope>
    <source>
        <strain evidence="2 3">M8UP14</strain>
    </source>
</reference>
<keyword evidence="3" id="KW-1185">Reference proteome</keyword>
<dbReference type="RefSeq" id="WP_184213833.1">
    <property type="nucleotide sequence ID" value="NZ_JACHIP010000001.1"/>
</dbReference>
<accession>A0A7W8E257</accession>
<keyword evidence="1" id="KW-1133">Transmembrane helix</keyword>
<dbReference type="AlphaFoldDB" id="A0A7W8E257"/>